<dbReference type="InterPro" id="IPR012347">
    <property type="entry name" value="Ferritin-like"/>
</dbReference>
<feature type="binding site" evidence="5">
    <location>
        <position position="54"/>
    </location>
    <ligand>
        <name>Fe cation</name>
        <dbReference type="ChEBI" id="CHEBI:24875"/>
        <label>1</label>
    </ligand>
</feature>
<dbReference type="EMBL" id="LGCL01000033">
    <property type="protein sequence ID" value="KPL74114.1"/>
    <property type="molecule type" value="Genomic_DNA"/>
</dbReference>
<evidence type="ECO:0000256" key="1">
    <source>
        <dbReference type="ARBA" id="ARBA00022434"/>
    </source>
</evidence>
<dbReference type="SUPFAM" id="SSF47240">
    <property type="entry name" value="Ferritin-like"/>
    <property type="match status" value="1"/>
</dbReference>
<dbReference type="RefSeq" id="WP_075063650.1">
    <property type="nucleotide sequence ID" value="NZ_LGCL01000033.1"/>
</dbReference>
<protein>
    <recommendedName>
        <fullName evidence="6">Ferritin</fullName>
        <ecNumber evidence="6">1.16.3.2</ecNumber>
    </recommendedName>
</protein>
<feature type="domain" description="Ferritin-like diiron" evidence="7">
    <location>
        <begin position="1"/>
        <end position="146"/>
    </location>
</feature>
<dbReference type="OrthoDB" id="9801481at2"/>
<evidence type="ECO:0000256" key="2">
    <source>
        <dbReference type="ARBA" id="ARBA00022723"/>
    </source>
</evidence>
<evidence type="ECO:0000256" key="6">
    <source>
        <dbReference type="RuleBase" id="RU361145"/>
    </source>
</evidence>
<dbReference type="InterPro" id="IPR009040">
    <property type="entry name" value="Ferritin-like_diiron"/>
</dbReference>
<dbReference type="InterPro" id="IPR041719">
    <property type="entry name" value="Ferritin_prok"/>
</dbReference>
<dbReference type="GO" id="GO:0006826">
    <property type="term" value="P:iron ion transport"/>
    <property type="evidence" value="ECO:0007669"/>
    <property type="project" value="InterPro"/>
</dbReference>
<dbReference type="STRING" id="1134406.ADN00_14000"/>
<dbReference type="PANTHER" id="PTHR11431">
    <property type="entry name" value="FERRITIN"/>
    <property type="match status" value="1"/>
</dbReference>
<feature type="binding site" evidence="5">
    <location>
        <position position="95"/>
    </location>
    <ligand>
        <name>Fe cation</name>
        <dbReference type="ChEBI" id="CHEBI:24875"/>
        <label>1</label>
    </ligand>
</feature>
<evidence type="ECO:0000313" key="9">
    <source>
        <dbReference type="Proteomes" id="UP000050417"/>
    </source>
</evidence>
<keyword evidence="1 6" id="KW-0409">Iron storage</keyword>
<comment type="catalytic activity">
    <reaction evidence="6">
        <text>4 Fe(2+) + O2 + 6 H2O = 4 iron(III) oxide-hydroxide + 12 H(+)</text>
        <dbReference type="Rhea" id="RHEA:11972"/>
        <dbReference type="ChEBI" id="CHEBI:15377"/>
        <dbReference type="ChEBI" id="CHEBI:15378"/>
        <dbReference type="ChEBI" id="CHEBI:15379"/>
        <dbReference type="ChEBI" id="CHEBI:29033"/>
        <dbReference type="ChEBI" id="CHEBI:78619"/>
        <dbReference type="EC" id="1.16.3.2"/>
    </reaction>
</comment>
<evidence type="ECO:0000256" key="3">
    <source>
        <dbReference type="ARBA" id="ARBA00023002"/>
    </source>
</evidence>
<dbReference type="PANTHER" id="PTHR11431:SF127">
    <property type="entry name" value="BACTERIAL NON-HEME FERRITIN"/>
    <property type="match status" value="1"/>
</dbReference>
<comment type="function">
    <text evidence="6">Iron-storage protein.</text>
</comment>
<evidence type="ECO:0000256" key="4">
    <source>
        <dbReference type="ARBA" id="ARBA00023004"/>
    </source>
</evidence>
<reference evidence="8 9" key="1">
    <citation type="submission" date="2015-07" db="EMBL/GenBank/DDBJ databases">
        <title>Genome sequence of Ornatilinea apprima DSM 23815.</title>
        <authorList>
            <person name="Hemp J."/>
            <person name="Ward L.M."/>
            <person name="Pace L.A."/>
            <person name="Fischer W.W."/>
        </authorList>
    </citation>
    <scope>NUCLEOTIDE SEQUENCE [LARGE SCALE GENOMIC DNA]</scope>
    <source>
        <strain evidence="8 9">P3M-1</strain>
    </source>
</reference>
<evidence type="ECO:0000256" key="5">
    <source>
        <dbReference type="PIRSR" id="PIRSR601519-1"/>
    </source>
</evidence>
<evidence type="ECO:0000259" key="7">
    <source>
        <dbReference type="PROSITE" id="PS50905"/>
    </source>
</evidence>
<dbReference type="EC" id="1.16.3.2" evidence="6"/>
<feature type="binding site" evidence="5">
    <location>
        <position position="128"/>
    </location>
    <ligand>
        <name>Fe cation</name>
        <dbReference type="ChEBI" id="CHEBI:24875"/>
        <label>1</label>
    </ligand>
</feature>
<dbReference type="GO" id="GO:0008199">
    <property type="term" value="F:ferric iron binding"/>
    <property type="evidence" value="ECO:0007669"/>
    <property type="project" value="InterPro"/>
</dbReference>
<keyword evidence="9" id="KW-1185">Reference proteome</keyword>
<proteinExistence type="inferred from homology"/>
<dbReference type="Gene3D" id="1.20.1260.10">
    <property type="match status" value="1"/>
</dbReference>
<comment type="subcellular location">
    <subcellularLocation>
        <location evidence="6">Cytoplasm</location>
    </subcellularLocation>
</comment>
<feature type="binding site" evidence="5">
    <location>
        <position position="18"/>
    </location>
    <ligand>
        <name>Fe cation</name>
        <dbReference type="ChEBI" id="CHEBI:24875"/>
        <label>1</label>
    </ligand>
</feature>
<accession>A0A0N8GM25</accession>
<dbReference type="InterPro" id="IPR001519">
    <property type="entry name" value="Ferritin"/>
</dbReference>
<dbReference type="CDD" id="cd01055">
    <property type="entry name" value="Nonheme_Ferritin"/>
    <property type="match status" value="1"/>
</dbReference>
<organism evidence="8 9">
    <name type="scientific">Ornatilinea apprima</name>
    <dbReference type="NCBI Taxonomy" id="1134406"/>
    <lineage>
        <taxon>Bacteria</taxon>
        <taxon>Bacillati</taxon>
        <taxon>Chloroflexota</taxon>
        <taxon>Anaerolineae</taxon>
        <taxon>Anaerolineales</taxon>
        <taxon>Anaerolineaceae</taxon>
        <taxon>Ornatilinea</taxon>
    </lineage>
</organism>
<dbReference type="Proteomes" id="UP000050417">
    <property type="component" value="Unassembled WGS sequence"/>
</dbReference>
<dbReference type="GO" id="GO:0005829">
    <property type="term" value="C:cytosol"/>
    <property type="evidence" value="ECO:0007669"/>
    <property type="project" value="TreeGrafter"/>
</dbReference>
<dbReference type="PROSITE" id="PS50905">
    <property type="entry name" value="FERRITIN_LIKE"/>
    <property type="match status" value="1"/>
</dbReference>
<keyword evidence="6" id="KW-0963">Cytoplasm</keyword>
<dbReference type="Pfam" id="PF00210">
    <property type="entry name" value="Ferritin"/>
    <property type="match status" value="1"/>
</dbReference>
<dbReference type="GO" id="GO:0006879">
    <property type="term" value="P:intracellular iron ion homeostasis"/>
    <property type="evidence" value="ECO:0007669"/>
    <property type="project" value="UniProtKB-KW"/>
</dbReference>
<gene>
    <name evidence="8" type="ORF">ADN00_14000</name>
</gene>
<feature type="binding site" evidence="5">
    <location>
        <position position="51"/>
    </location>
    <ligand>
        <name>Fe cation</name>
        <dbReference type="ChEBI" id="CHEBI:24875"/>
        <label>1</label>
    </ligand>
</feature>
<comment type="similarity">
    <text evidence="6">Belongs to the ferritin family. Prokaryotic subfamily.</text>
</comment>
<dbReference type="GO" id="GO:0008198">
    <property type="term" value="F:ferrous iron binding"/>
    <property type="evidence" value="ECO:0007669"/>
    <property type="project" value="TreeGrafter"/>
</dbReference>
<sequence length="166" mass="18945">MLISKELEAAINAQIGNELGASHQYLSIAAYFEGRSLREFGKFFFAQSEEEREHALKFLNYLLEVGAEVKIPAIAAPKPTFDSAEEAVQAALTWEKEVTRQIYGLVEIALKDKDYISQNFLNWYVKEQLEEISSMETLLALVKMAGSNLLMLEPRLHELREEEDED</sequence>
<keyword evidence="2 5" id="KW-0479">Metal-binding</keyword>
<evidence type="ECO:0000313" key="8">
    <source>
        <dbReference type="EMBL" id="KPL74114.1"/>
    </source>
</evidence>
<dbReference type="InterPro" id="IPR008331">
    <property type="entry name" value="Ferritin_DPS_dom"/>
</dbReference>
<name>A0A0N8GM25_9CHLR</name>
<dbReference type="AlphaFoldDB" id="A0A0N8GM25"/>
<dbReference type="GO" id="GO:0004322">
    <property type="term" value="F:ferroxidase activity"/>
    <property type="evidence" value="ECO:0007669"/>
    <property type="project" value="TreeGrafter"/>
</dbReference>
<keyword evidence="3" id="KW-0560">Oxidoreductase</keyword>
<dbReference type="InterPro" id="IPR009078">
    <property type="entry name" value="Ferritin-like_SF"/>
</dbReference>
<comment type="caution">
    <text evidence="8">The sequence shown here is derived from an EMBL/GenBank/DDBJ whole genome shotgun (WGS) entry which is preliminary data.</text>
</comment>
<keyword evidence="4 5" id="KW-0408">Iron</keyword>